<dbReference type="RefSeq" id="WP_066639650.1">
    <property type="nucleotide sequence ID" value="NZ_CP014989.1"/>
</dbReference>
<evidence type="ECO:0000256" key="2">
    <source>
        <dbReference type="ARBA" id="ARBA00022714"/>
    </source>
</evidence>
<keyword evidence="3" id="KW-0479">Metal-binding</keyword>
<keyword evidence="2" id="KW-0001">2Fe-2S</keyword>
<dbReference type="InterPro" id="IPR036922">
    <property type="entry name" value="Rieske_2Fe-2S_sf"/>
</dbReference>
<dbReference type="CDD" id="cd08884">
    <property type="entry name" value="RHO_alpha_C_GbcA-like"/>
    <property type="match status" value="1"/>
</dbReference>
<sequence length="430" mass="47887">MTTLTTATATSTPTAPGTTDLARLVADRAPGFSLDAPFYTSPEVFDLDLAAVWARSWIFVATEAEIREPGDFVTVDIGPYSVIVVRDDDEQVSALRNVCRHRGSRVLTERSGSVGNIVCGYHRWTYATDGTLLHAGDQAPTFDRSCFGLRRVHVRTVSGLVFVCLADEPPADVEEMTATVAPYLDPHQPLRTKVAAQHDLVEHANWKLVMENNRECYHCEGGHPELTCTFFPTYGYDRDRIPARLMPAHERYLAAEAELEAACLARGMAFAEVEALEEDRVTAFRVQREALDGAGESYTLDGTVASRRLLADFDTPRLGRASVHTQPNGWFHFLSDHVVTFAVLPLGPDRTLVRTTWLVHEDAVEGEDYDLERLTQVWDHTNEEDGEFCARAQQGVADPAYIPGPYSPSERQVESFVAWYVARLRAELAR</sequence>
<dbReference type="PROSITE" id="PS51296">
    <property type="entry name" value="RIESKE"/>
    <property type="match status" value="1"/>
</dbReference>
<dbReference type="PANTHER" id="PTHR43756:SF5">
    <property type="entry name" value="CHOLINE MONOOXYGENASE, CHLOROPLASTIC"/>
    <property type="match status" value="1"/>
</dbReference>
<dbReference type="GO" id="GO:0051537">
    <property type="term" value="F:2 iron, 2 sulfur cluster binding"/>
    <property type="evidence" value="ECO:0007669"/>
    <property type="project" value="UniProtKB-KW"/>
</dbReference>
<comment type="cofactor">
    <cofactor evidence="1">
        <name>Fe cation</name>
        <dbReference type="ChEBI" id="CHEBI:24875"/>
    </cofactor>
</comment>
<protein>
    <submittedName>
        <fullName evidence="8">Phenylpropionate dioxygenase</fullName>
    </submittedName>
</protein>
<dbReference type="GO" id="GO:0004497">
    <property type="term" value="F:monooxygenase activity"/>
    <property type="evidence" value="ECO:0007669"/>
    <property type="project" value="UniProtKB-ARBA"/>
</dbReference>
<dbReference type="Proteomes" id="UP000092482">
    <property type="component" value="Chromosome"/>
</dbReference>
<evidence type="ECO:0000256" key="5">
    <source>
        <dbReference type="ARBA" id="ARBA00023004"/>
    </source>
</evidence>
<dbReference type="SUPFAM" id="SSF50022">
    <property type="entry name" value="ISP domain"/>
    <property type="match status" value="1"/>
</dbReference>
<evidence type="ECO:0000313" key="8">
    <source>
        <dbReference type="EMBL" id="ANS79408.1"/>
    </source>
</evidence>
<dbReference type="InterPro" id="IPR015879">
    <property type="entry name" value="Ring_hydroxy_dOase_asu_C_dom"/>
</dbReference>
<dbReference type="PANTHER" id="PTHR43756">
    <property type="entry name" value="CHOLINE MONOOXYGENASE, CHLOROPLASTIC"/>
    <property type="match status" value="1"/>
</dbReference>
<dbReference type="CDD" id="cd03469">
    <property type="entry name" value="Rieske_RO_Alpha_N"/>
    <property type="match status" value="1"/>
</dbReference>
<keyword evidence="4" id="KW-0560">Oxidoreductase</keyword>
<keyword evidence="9" id="KW-1185">Reference proteome</keyword>
<accession>A0A1B1ND86</accession>
<dbReference type="Gene3D" id="3.90.380.10">
    <property type="entry name" value="Naphthalene 1,2-dioxygenase Alpha Subunit, Chain A, domain 1"/>
    <property type="match status" value="1"/>
</dbReference>
<evidence type="ECO:0000256" key="4">
    <source>
        <dbReference type="ARBA" id="ARBA00023002"/>
    </source>
</evidence>
<evidence type="ECO:0000259" key="7">
    <source>
        <dbReference type="PROSITE" id="PS51296"/>
    </source>
</evidence>
<dbReference type="PATRIC" id="fig|1758689.4.peg.2094"/>
<name>A0A1B1ND86_9MICO</name>
<dbReference type="InterPro" id="IPR001663">
    <property type="entry name" value="Rng_hydr_dOase-A"/>
</dbReference>
<evidence type="ECO:0000313" key="9">
    <source>
        <dbReference type="Proteomes" id="UP000092482"/>
    </source>
</evidence>
<dbReference type="OrthoDB" id="5243643at2"/>
<dbReference type="GO" id="GO:0016705">
    <property type="term" value="F:oxidoreductase activity, acting on paired donors, with incorporation or reduction of molecular oxygen"/>
    <property type="evidence" value="ECO:0007669"/>
    <property type="project" value="UniProtKB-ARBA"/>
</dbReference>
<dbReference type="GO" id="GO:0005506">
    <property type="term" value="F:iron ion binding"/>
    <property type="evidence" value="ECO:0007669"/>
    <property type="project" value="InterPro"/>
</dbReference>
<reference evidence="8 9" key="1">
    <citation type="submission" date="2016-03" db="EMBL/GenBank/DDBJ databases">
        <title>Shallow-sea hydrothermal system.</title>
        <authorList>
            <person name="Tang K."/>
        </authorList>
    </citation>
    <scope>NUCLEOTIDE SEQUENCE [LARGE SCALE GENOMIC DNA]</scope>
    <source>
        <strain evidence="8 9">JLT9</strain>
    </source>
</reference>
<dbReference type="PRINTS" id="PR00090">
    <property type="entry name" value="RNGDIOXGNASE"/>
</dbReference>
<dbReference type="KEGG" id="serj:SGUI_2012"/>
<dbReference type="GO" id="GO:0051213">
    <property type="term" value="F:dioxygenase activity"/>
    <property type="evidence" value="ECO:0007669"/>
    <property type="project" value="UniProtKB-KW"/>
</dbReference>
<keyword evidence="5" id="KW-0408">Iron</keyword>
<proteinExistence type="predicted"/>
<dbReference type="EMBL" id="CP014989">
    <property type="protein sequence ID" value="ANS79408.1"/>
    <property type="molecule type" value="Genomic_DNA"/>
</dbReference>
<organism evidence="8 9">
    <name type="scientific">Serinicoccus hydrothermalis</name>
    <dbReference type="NCBI Taxonomy" id="1758689"/>
    <lineage>
        <taxon>Bacteria</taxon>
        <taxon>Bacillati</taxon>
        <taxon>Actinomycetota</taxon>
        <taxon>Actinomycetes</taxon>
        <taxon>Micrococcales</taxon>
        <taxon>Ornithinimicrobiaceae</taxon>
        <taxon>Serinicoccus</taxon>
    </lineage>
</organism>
<dbReference type="Pfam" id="PF00355">
    <property type="entry name" value="Rieske"/>
    <property type="match status" value="1"/>
</dbReference>
<feature type="domain" description="Rieske" evidence="7">
    <location>
        <begin position="58"/>
        <end position="163"/>
    </location>
</feature>
<evidence type="ECO:0000256" key="6">
    <source>
        <dbReference type="ARBA" id="ARBA00023014"/>
    </source>
</evidence>
<dbReference type="InterPro" id="IPR017941">
    <property type="entry name" value="Rieske_2Fe-2S"/>
</dbReference>
<evidence type="ECO:0000256" key="1">
    <source>
        <dbReference type="ARBA" id="ARBA00001962"/>
    </source>
</evidence>
<dbReference type="Pfam" id="PF00848">
    <property type="entry name" value="Ring_hydroxyl_A"/>
    <property type="match status" value="1"/>
</dbReference>
<keyword evidence="6" id="KW-0411">Iron-sulfur</keyword>
<dbReference type="STRING" id="1758689.SGUI_2012"/>
<evidence type="ECO:0000256" key="3">
    <source>
        <dbReference type="ARBA" id="ARBA00022723"/>
    </source>
</evidence>
<dbReference type="AlphaFoldDB" id="A0A1B1ND86"/>
<gene>
    <name evidence="8" type="ORF">SGUI_2012</name>
</gene>
<keyword evidence="8" id="KW-0223">Dioxygenase</keyword>
<dbReference type="Gene3D" id="2.102.10.10">
    <property type="entry name" value="Rieske [2Fe-2S] iron-sulphur domain"/>
    <property type="match status" value="1"/>
</dbReference>
<dbReference type="SUPFAM" id="SSF55961">
    <property type="entry name" value="Bet v1-like"/>
    <property type="match status" value="1"/>
</dbReference>